<comment type="caution">
    <text evidence="6">The sequence shown here is derived from an EMBL/GenBank/DDBJ whole genome shotgun (WGS) entry which is preliminary data.</text>
</comment>
<evidence type="ECO:0000256" key="3">
    <source>
        <dbReference type="ARBA" id="ARBA00022679"/>
    </source>
</evidence>
<keyword evidence="4" id="KW-0812">Transmembrane</keyword>
<evidence type="ECO:0000313" key="9">
    <source>
        <dbReference type="Proteomes" id="UP000297014"/>
    </source>
</evidence>
<keyword evidence="4" id="KW-1133">Transmembrane helix</keyword>
<evidence type="ECO:0000256" key="1">
    <source>
        <dbReference type="ARBA" id="ARBA00006739"/>
    </source>
</evidence>
<evidence type="ECO:0000313" key="7">
    <source>
        <dbReference type="EMBL" id="THG90930.1"/>
    </source>
</evidence>
<reference evidence="6 8" key="1">
    <citation type="journal article" date="2014" name="Genome Announc.">
        <title>Draft Genome Sequence of Bacillus alcalophilus AV1934, a Classic Alkaliphile Isolated from Human Feces in 1934.</title>
        <authorList>
            <person name="Attie O."/>
            <person name="Jayaprakash A."/>
            <person name="Shah H."/>
            <person name="Paulsen I.T."/>
            <person name="Morino M."/>
            <person name="Takahashi Y."/>
            <person name="Narumi I."/>
            <person name="Sachidanandam R."/>
            <person name="Satoh K."/>
            <person name="Ito M."/>
            <person name="Krulwich T.A."/>
        </authorList>
    </citation>
    <scope>NUCLEOTIDE SEQUENCE [LARGE SCALE GENOMIC DNA]</scope>
    <source>
        <strain evidence="6 8">AV1934</strain>
    </source>
</reference>
<dbReference type="eggNOG" id="COG1215">
    <property type="taxonomic scope" value="Bacteria"/>
</dbReference>
<keyword evidence="8" id="KW-1185">Reference proteome</keyword>
<dbReference type="PANTHER" id="PTHR43630:SF1">
    <property type="entry name" value="POLY-BETA-1,6-N-ACETYL-D-GLUCOSAMINE SYNTHASE"/>
    <property type="match status" value="1"/>
</dbReference>
<dbReference type="GO" id="GO:0016757">
    <property type="term" value="F:glycosyltransferase activity"/>
    <property type="evidence" value="ECO:0007669"/>
    <property type="project" value="UniProtKB-KW"/>
</dbReference>
<feature type="transmembrane region" description="Helical" evidence="4">
    <location>
        <begin position="309"/>
        <end position="333"/>
    </location>
</feature>
<feature type="transmembrane region" description="Helical" evidence="4">
    <location>
        <begin position="260"/>
        <end position="293"/>
    </location>
</feature>
<dbReference type="OrthoDB" id="396512at2"/>
<organism evidence="6 8">
    <name type="scientific">Alkalihalobacillus alcalophilus ATCC 27647 = CGMCC 1.3604</name>
    <dbReference type="NCBI Taxonomy" id="1218173"/>
    <lineage>
        <taxon>Bacteria</taxon>
        <taxon>Bacillati</taxon>
        <taxon>Bacillota</taxon>
        <taxon>Bacilli</taxon>
        <taxon>Bacillales</taxon>
        <taxon>Bacillaceae</taxon>
        <taxon>Alkalihalobacillus</taxon>
    </lineage>
</organism>
<dbReference type="Proteomes" id="UP000297014">
    <property type="component" value="Unassembled WGS sequence"/>
</dbReference>
<sequence>MEATSLIKNLITFSVLIVTRNEEKYIEKLISSLMNQKFPKDKFEIIVIDGMSNDNTRVILNKYIEKSDGKIRMFNNEKKTLAPGWNIGIQEAKGDYVLRIDGHTKVNSNFLNNYWEVIKENPDVSCVGGTITSKGIGFQGEVNEYVYSHPFGVGNSKFRTLKSDWEGYVDTVPYGAYKKEVFTTVGLFNENLVRNEDLDFHKRMHDKGMKFFLSSKIQSVYFVRDSLKGLINKSLGDGQWTIIADRITPGALKARHKVPLFAFVFGFLLLILAPFIGIAFWMLVFIISAYLILNLLSSKGIVAERSLKHFLPCMFTFFCLHFFRGLGSFMAFFRKEYWIK</sequence>
<dbReference type="InterPro" id="IPR029044">
    <property type="entry name" value="Nucleotide-diphossugar_trans"/>
</dbReference>
<proteinExistence type="inferred from homology"/>
<keyword evidence="2" id="KW-0328">Glycosyltransferase</keyword>
<dbReference type="Gene3D" id="3.90.550.10">
    <property type="entry name" value="Spore Coat Polysaccharide Biosynthesis Protein SpsA, Chain A"/>
    <property type="match status" value="1"/>
</dbReference>
<dbReference type="STRING" id="1218173.BALCAV_0215620"/>
<name>A0A094XCJ2_ALKAL</name>
<reference evidence="7 9" key="2">
    <citation type="submission" date="2014-01" db="EMBL/GenBank/DDBJ databases">
        <title>Draft genome sequencing of Bacillus alcalophilus CGMCC 1.3604.</title>
        <authorList>
            <person name="Yang J."/>
            <person name="Diao L."/>
            <person name="Yang S."/>
        </authorList>
    </citation>
    <scope>NUCLEOTIDE SEQUENCE [LARGE SCALE GENOMIC DNA]</scope>
    <source>
        <strain evidence="7 9">CGMCC 1.3604</strain>
    </source>
</reference>
<dbReference type="SUPFAM" id="SSF53448">
    <property type="entry name" value="Nucleotide-diphospho-sugar transferases"/>
    <property type="match status" value="1"/>
</dbReference>
<dbReference type="EMBL" id="ALPT02000057">
    <property type="protein sequence ID" value="KGA96520.1"/>
    <property type="molecule type" value="Genomic_DNA"/>
</dbReference>
<dbReference type="RefSeq" id="WP_003321314.1">
    <property type="nucleotide sequence ID" value="NZ_ALPT02000057.1"/>
</dbReference>
<dbReference type="PANTHER" id="PTHR43630">
    <property type="entry name" value="POLY-BETA-1,6-N-ACETYL-D-GLUCOSAMINE SYNTHASE"/>
    <property type="match status" value="1"/>
</dbReference>
<comment type="similarity">
    <text evidence="1">Belongs to the glycosyltransferase 2 family.</text>
</comment>
<evidence type="ECO:0000256" key="2">
    <source>
        <dbReference type="ARBA" id="ARBA00022676"/>
    </source>
</evidence>
<dbReference type="InterPro" id="IPR001173">
    <property type="entry name" value="Glyco_trans_2-like"/>
</dbReference>
<keyword evidence="4" id="KW-0472">Membrane</keyword>
<dbReference type="Pfam" id="PF00535">
    <property type="entry name" value="Glycos_transf_2"/>
    <property type="match status" value="1"/>
</dbReference>
<evidence type="ECO:0000313" key="6">
    <source>
        <dbReference type="EMBL" id="KGA96520.1"/>
    </source>
</evidence>
<feature type="domain" description="Glycosyltransferase 2-like" evidence="5">
    <location>
        <begin position="14"/>
        <end position="182"/>
    </location>
</feature>
<protein>
    <submittedName>
        <fullName evidence="6">Glycosyl transferase</fullName>
    </submittedName>
</protein>
<dbReference type="CDD" id="cd02525">
    <property type="entry name" value="Succinoglycan_BP_ExoA"/>
    <property type="match status" value="1"/>
</dbReference>
<keyword evidence="3 6" id="KW-0808">Transferase</keyword>
<accession>A0A094XCJ2</accession>
<dbReference type="EMBL" id="JALP01000103">
    <property type="protein sequence ID" value="THG90930.1"/>
    <property type="molecule type" value="Genomic_DNA"/>
</dbReference>
<dbReference type="AlphaFoldDB" id="A0A094XCJ2"/>
<evidence type="ECO:0000259" key="5">
    <source>
        <dbReference type="Pfam" id="PF00535"/>
    </source>
</evidence>
<evidence type="ECO:0000313" key="8">
    <source>
        <dbReference type="Proteomes" id="UP000002754"/>
    </source>
</evidence>
<evidence type="ECO:0000256" key="4">
    <source>
        <dbReference type="SAM" id="Phobius"/>
    </source>
</evidence>
<gene>
    <name evidence="7" type="ORF">AJ85_08145</name>
    <name evidence="6" type="ORF">BALCAV_0215620</name>
</gene>
<dbReference type="Proteomes" id="UP000002754">
    <property type="component" value="Unassembled WGS sequence"/>
</dbReference>